<proteinExistence type="predicted"/>
<accession>A0A542EC90</accession>
<reference evidence="1 2" key="1">
    <citation type="submission" date="2019-06" db="EMBL/GenBank/DDBJ databases">
        <title>Sequencing the genomes of 1000 actinobacteria strains.</title>
        <authorList>
            <person name="Klenk H.-P."/>
        </authorList>
    </citation>
    <scope>NUCLEOTIDE SEQUENCE [LARGE SCALE GENOMIC DNA]</scope>
    <source>
        <strain evidence="1 2">DSM 19828</strain>
    </source>
</reference>
<protein>
    <recommendedName>
        <fullName evidence="3">Restriction endonuclease</fullName>
    </recommendedName>
</protein>
<keyword evidence="2" id="KW-1185">Reference proteome</keyword>
<dbReference type="Proteomes" id="UP000320806">
    <property type="component" value="Unassembled WGS sequence"/>
</dbReference>
<dbReference type="AlphaFoldDB" id="A0A542EC90"/>
<evidence type="ECO:0008006" key="3">
    <source>
        <dbReference type="Google" id="ProtNLM"/>
    </source>
</evidence>
<organism evidence="1 2">
    <name type="scientific">Yimella lutea</name>
    <dbReference type="NCBI Taxonomy" id="587872"/>
    <lineage>
        <taxon>Bacteria</taxon>
        <taxon>Bacillati</taxon>
        <taxon>Actinomycetota</taxon>
        <taxon>Actinomycetes</taxon>
        <taxon>Micrococcales</taxon>
        <taxon>Dermacoccaceae</taxon>
        <taxon>Yimella</taxon>
    </lineage>
</organism>
<dbReference type="EMBL" id="VFMO01000001">
    <property type="protein sequence ID" value="TQJ12942.1"/>
    <property type="molecule type" value="Genomic_DNA"/>
</dbReference>
<name>A0A542EC90_9MICO</name>
<comment type="caution">
    <text evidence="1">The sequence shown here is derived from an EMBL/GenBank/DDBJ whole genome shotgun (WGS) entry which is preliminary data.</text>
</comment>
<evidence type="ECO:0000313" key="1">
    <source>
        <dbReference type="EMBL" id="TQJ12942.1"/>
    </source>
</evidence>
<evidence type="ECO:0000313" key="2">
    <source>
        <dbReference type="Proteomes" id="UP000320806"/>
    </source>
</evidence>
<sequence>MSRRSKTAVVRKTARMSKTDDGALIDWTTIGRERFERLIEALIPYQHPHGTLVHPVDGRGGDGGIDALAIEPSEDTEGMVVYRDDPGLVVVYQLKYFPDGFSGRNKDRQQQIRRSLRQAIKNVPRMKKWFLVAPCTASNTGWEFLSKLGKENHGLENSFIHRGILDGPKWAHHKPGCS</sequence>
<gene>
    <name evidence="1" type="ORF">FB459_0322</name>
</gene>